<dbReference type="InterPro" id="IPR002132">
    <property type="entry name" value="Ribosomal_uL5"/>
</dbReference>
<dbReference type="Proteomes" id="UP000714817">
    <property type="component" value="Unassembled WGS sequence"/>
</dbReference>
<dbReference type="SUPFAM" id="SSF55282">
    <property type="entry name" value="RL5-like"/>
    <property type="match status" value="1"/>
</dbReference>
<evidence type="ECO:0000256" key="5">
    <source>
        <dbReference type="HAMAP-Rule" id="MF_01333"/>
    </source>
</evidence>
<evidence type="ECO:0000256" key="3">
    <source>
        <dbReference type="ARBA" id="ARBA00023274"/>
    </source>
</evidence>
<evidence type="ECO:0000259" key="7">
    <source>
        <dbReference type="Pfam" id="PF00281"/>
    </source>
</evidence>
<keyword evidence="5" id="KW-0694">RNA-binding</keyword>
<dbReference type="GO" id="GO:0000049">
    <property type="term" value="F:tRNA binding"/>
    <property type="evidence" value="ECO:0007669"/>
    <property type="project" value="UniProtKB-UniRule"/>
</dbReference>
<comment type="caution">
    <text evidence="9">The sequence shown here is derived from an EMBL/GenBank/DDBJ whole genome shotgun (WGS) entry which is preliminary data.</text>
</comment>
<evidence type="ECO:0000256" key="1">
    <source>
        <dbReference type="ARBA" id="ARBA00008553"/>
    </source>
</evidence>
<reference evidence="9" key="2">
    <citation type="journal article" date="2021" name="Microbiome">
        <title>Successional dynamics and alternative stable states in a saline activated sludge microbial community over 9 years.</title>
        <authorList>
            <person name="Wang Y."/>
            <person name="Ye J."/>
            <person name="Ju F."/>
            <person name="Liu L."/>
            <person name="Boyd J.A."/>
            <person name="Deng Y."/>
            <person name="Parks D.H."/>
            <person name="Jiang X."/>
            <person name="Yin X."/>
            <person name="Woodcroft B.J."/>
            <person name="Tyson G.W."/>
            <person name="Hugenholtz P."/>
            <person name="Polz M.F."/>
            <person name="Zhang T."/>
        </authorList>
    </citation>
    <scope>NUCLEOTIDE SEQUENCE</scope>
    <source>
        <strain evidence="9">HKST-UBA80</strain>
    </source>
</reference>
<keyword evidence="5" id="KW-0699">rRNA-binding</keyword>
<comment type="subunit">
    <text evidence="5">Part of the 50S ribosomal subunit; part of the 5S rRNA/L5/L18/L25 subcomplex. Contacts the 5S rRNA and the P site tRNA. Forms a bridge to the 30S subunit in the 70S ribosome.</text>
</comment>
<dbReference type="GO" id="GO:1990904">
    <property type="term" value="C:ribonucleoprotein complex"/>
    <property type="evidence" value="ECO:0007669"/>
    <property type="project" value="UniProtKB-KW"/>
</dbReference>
<dbReference type="Pfam" id="PF00673">
    <property type="entry name" value="Ribosomal_L5_C"/>
    <property type="match status" value="1"/>
</dbReference>
<dbReference type="FunFam" id="3.30.1440.10:FF:000001">
    <property type="entry name" value="50S ribosomal protein L5"/>
    <property type="match status" value="1"/>
</dbReference>
<comment type="similarity">
    <text evidence="1 5 6">Belongs to the universal ribosomal protein uL5 family.</text>
</comment>
<name>A0A955IX12_UNCKA</name>
<dbReference type="InterPro" id="IPR020930">
    <property type="entry name" value="Ribosomal_uL5_bac-type"/>
</dbReference>
<evidence type="ECO:0000313" key="10">
    <source>
        <dbReference type="Proteomes" id="UP000714817"/>
    </source>
</evidence>
<evidence type="ECO:0000256" key="6">
    <source>
        <dbReference type="RuleBase" id="RU003930"/>
    </source>
</evidence>
<organism evidence="9 10">
    <name type="scientific">candidate division WWE3 bacterium</name>
    <dbReference type="NCBI Taxonomy" id="2053526"/>
    <lineage>
        <taxon>Bacteria</taxon>
        <taxon>Katanobacteria</taxon>
    </lineage>
</organism>
<dbReference type="HAMAP" id="MF_01333_B">
    <property type="entry name" value="Ribosomal_uL5_B"/>
    <property type="match status" value="1"/>
</dbReference>
<comment type="function">
    <text evidence="5">This is 1 of the proteins that bind and probably mediate the attachment of the 5S RNA into the large ribosomal subunit, where it forms part of the central protuberance. In the 70S ribosome it contacts protein S13 of the 30S subunit (bridge B1b), connecting the 2 subunits; this bridge is implicated in subunit movement. Contacts the P site tRNA; the 5S rRNA and some of its associated proteins might help stabilize positioning of ribosome-bound tRNAs.</text>
</comment>
<reference evidence="9" key="1">
    <citation type="submission" date="2020-04" db="EMBL/GenBank/DDBJ databases">
        <authorList>
            <person name="Zhang T."/>
        </authorList>
    </citation>
    <scope>NUCLEOTIDE SEQUENCE</scope>
    <source>
        <strain evidence="9">HKST-UBA80</strain>
    </source>
</reference>
<dbReference type="InterPro" id="IPR022803">
    <property type="entry name" value="Ribosomal_uL5_dom_sf"/>
</dbReference>
<dbReference type="GO" id="GO:0019843">
    <property type="term" value="F:rRNA binding"/>
    <property type="evidence" value="ECO:0007669"/>
    <property type="project" value="UniProtKB-UniRule"/>
</dbReference>
<proteinExistence type="inferred from homology"/>
<dbReference type="GO" id="GO:0006412">
    <property type="term" value="P:translation"/>
    <property type="evidence" value="ECO:0007669"/>
    <property type="project" value="UniProtKB-UniRule"/>
</dbReference>
<dbReference type="Pfam" id="PF00281">
    <property type="entry name" value="Ribosomal_L5"/>
    <property type="match status" value="1"/>
</dbReference>
<keyword evidence="3 5" id="KW-0687">Ribonucleoprotein</keyword>
<keyword evidence="5" id="KW-0820">tRNA-binding</keyword>
<dbReference type="AlphaFoldDB" id="A0A955IX12"/>
<protein>
    <recommendedName>
        <fullName evidence="4 5">Large ribosomal subunit protein uL5</fullName>
    </recommendedName>
</protein>
<dbReference type="PANTHER" id="PTHR11994">
    <property type="entry name" value="60S RIBOSOMAL PROTEIN L11-RELATED"/>
    <property type="match status" value="1"/>
</dbReference>
<feature type="domain" description="Large ribosomal subunit protein uL5 N-terminal" evidence="7">
    <location>
        <begin position="23"/>
        <end position="79"/>
    </location>
</feature>
<dbReference type="PIRSF" id="PIRSF002161">
    <property type="entry name" value="Ribosomal_L5"/>
    <property type="match status" value="1"/>
</dbReference>
<dbReference type="InterPro" id="IPR031309">
    <property type="entry name" value="Ribosomal_uL5_C"/>
</dbReference>
<sequence length="180" mass="19858">MSLRDIYKDKIANELVKDLGLTNLMQAPKLSKIVINAGIGPFRESKEAVDSFVEELSAIAGQKPIASSAKKSEAGFKIRQGDVVGYSVTLRDARMWAFFEKFVNIVMPRVRDFNGLSLASFDGSGNYSVGIKEHTVFPEVNPNKVKGIRSIQVTFCIKNGNKQKSTALLKKLGMPFKKEA</sequence>
<keyword evidence="2 5" id="KW-0689">Ribosomal protein</keyword>
<dbReference type="EMBL" id="JAGQNY010000005">
    <property type="protein sequence ID" value="MCA9302060.1"/>
    <property type="molecule type" value="Genomic_DNA"/>
</dbReference>
<gene>
    <name evidence="5 9" type="primary">rplE</name>
    <name evidence="9" type="ORF">KDA10_01670</name>
</gene>
<dbReference type="GO" id="GO:0003735">
    <property type="term" value="F:structural constituent of ribosome"/>
    <property type="evidence" value="ECO:0007669"/>
    <property type="project" value="InterPro"/>
</dbReference>
<dbReference type="InterPro" id="IPR031310">
    <property type="entry name" value="Ribosomal_uL5_N"/>
</dbReference>
<dbReference type="NCBIfam" id="NF000585">
    <property type="entry name" value="PRK00010.1"/>
    <property type="match status" value="1"/>
</dbReference>
<dbReference type="GO" id="GO:0005840">
    <property type="term" value="C:ribosome"/>
    <property type="evidence" value="ECO:0007669"/>
    <property type="project" value="UniProtKB-KW"/>
</dbReference>
<evidence type="ECO:0000313" key="9">
    <source>
        <dbReference type="EMBL" id="MCA9302060.1"/>
    </source>
</evidence>
<evidence type="ECO:0000259" key="8">
    <source>
        <dbReference type="Pfam" id="PF00673"/>
    </source>
</evidence>
<evidence type="ECO:0000256" key="4">
    <source>
        <dbReference type="ARBA" id="ARBA00035245"/>
    </source>
</evidence>
<dbReference type="Gene3D" id="3.30.1440.10">
    <property type="match status" value="1"/>
</dbReference>
<dbReference type="InterPro" id="IPR020929">
    <property type="entry name" value="Ribosomal_uL5_CS"/>
</dbReference>
<dbReference type="PROSITE" id="PS00358">
    <property type="entry name" value="RIBOSOMAL_L5"/>
    <property type="match status" value="1"/>
</dbReference>
<evidence type="ECO:0000256" key="2">
    <source>
        <dbReference type="ARBA" id="ARBA00022980"/>
    </source>
</evidence>
<feature type="domain" description="Large ribosomal subunit protein uL5 C-terminal" evidence="8">
    <location>
        <begin position="84"/>
        <end position="176"/>
    </location>
</feature>
<accession>A0A955IX12</accession>